<dbReference type="PANTHER" id="PTHR47822">
    <property type="entry name" value="CARBOHYDRATE BINDING DOMAIN CONTAINING PROTEIN"/>
    <property type="match status" value="1"/>
</dbReference>
<keyword evidence="2" id="KW-1185">Reference proteome</keyword>
<proteinExistence type="predicted"/>
<protein>
    <submittedName>
        <fullName evidence="1">Uncharacterized protein</fullName>
    </submittedName>
</protein>
<accession>A0A8S9YXA8</accession>
<dbReference type="InterPro" id="IPR015943">
    <property type="entry name" value="WD40/YVTN_repeat-like_dom_sf"/>
</dbReference>
<dbReference type="InterPro" id="IPR001680">
    <property type="entry name" value="WD40_rpt"/>
</dbReference>
<sequence>MQVFPGVDVSAPSVLPVGIADGQNPLDVEPVCNGAARIALSSEALTIRISHDKEYCAVGLNTGHLQADKVLPMDLALPEETLPCTDVTFVPKQADKRKIIAAYASGFVRIWVYNNAAKFSLWKSWREPEHHNVERTVGEVKFNQILCVAVSTDGKRFVTGGSDTVIRAYDLHSSVNGRLLIPRSCVRSHVRVRQLGWQHAGTNVAGADGLCIDPVRNFVLTGSYKHDKTLSQVWEACVPGQQENRKSFGSLDKPLSIIAQDATSPSIQIYVSRISADNQCIIFGGTNGNIVKLLNATTLRPLATITNLATGVYSADSCLDPLDKKRLIIGFTNGPKVHLILVDPRQPNFSDSH</sequence>
<dbReference type="EMBL" id="JTDE01001063">
    <property type="protein sequence ID" value="KAF7259735.1"/>
    <property type="molecule type" value="Genomic_DNA"/>
</dbReference>
<dbReference type="Pfam" id="PF00400">
    <property type="entry name" value="WD40"/>
    <property type="match status" value="1"/>
</dbReference>
<evidence type="ECO:0000313" key="1">
    <source>
        <dbReference type="EMBL" id="KAF7259735.1"/>
    </source>
</evidence>
<dbReference type="Gene3D" id="2.130.10.10">
    <property type="entry name" value="YVTN repeat-like/Quinoprotein amine dehydrogenase"/>
    <property type="match status" value="1"/>
</dbReference>
<dbReference type="PANTHER" id="PTHR47822:SF2">
    <property type="entry name" value="F-BOX AND WD-40 DOMAIN PROTEIN 7"/>
    <property type="match status" value="1"/>
</dbReference>
<gene>
    <name evidence="1" type="ORF">EG68_02421</name>
</gene>
<dbReference type="Proteomes" id="UP000822476">
    <property type="component" value="Unassembled WGS sequence"/>
</dbReference>
<dbReference type="AlphaFoldDB" id="A0A8S9YXA8"/>
<reference evidence="1" key="1">
    <citation type="submission" date="2019-07" db="EMBL/GenBank/DDBJ databases">
        <title>Annotation for the trematode Paragonimus miyazaki's.</title>
        <authorList>
            <person name="Choi Y.-J."/>
        </authorList>
    </citation>
    <scope>NUCLEOTIDE SEQUENCE</scope>
    <source>
        <strain evidence="1">Japan</strain>
    </source>
</reference>
<evidence type="ECO:0000313" key="2">
    <source>
        <dbReference type="Proteomes" id="UP000822476"/>
    </source>
</evidence>
<name>A0A8S9YXA8_9TREM</name>
<dbReference type="InterPro" id="IPR036322">
    <property type="entry name" value="WD40_repeat_dom_sf"/>
</dbReference>
<dbReference type="SUPFAM" id="SSF50978">
    <property type="entry name" value="WD40 repeat-like"/>
    <property type="match status" value="1"/>
</dbReference>
<organism evidence="1 2">
    <name type="scientific">Paragonimus skrjabini miyazakii</name>
    <dbReference type="NCBI Taxonomy" id="59628"/>
    <lineage>
        <taxon>Eukaryota</taxon>
        <taxon>Metazoa</taxon>
        <taxon>Spiralia</taxon>
        <taxon>Lophotrochozoa</taxon>
        <taxon>Platyhelminthes</taxon>
        <taxon>Trematoda</taxon>
        <taxon>Digenea</taxon>
        <taxon>Plagiorchiida</taxon>
        <taxon>Troglotremata</taxon>
        <taxon>Troglotrematidae</taxon>
        <taxon>Paragonimus</taxon>
    </lineage>
</organism>
<dbReference type="OrthoDB" id="10251741at2759"/>
<comment type="caution">
    <text evidence="1">The sequence shown here is derived from an EMBL/GenBank/DDBJ whole genome shotgun (WGS) entry which is preliminary data.</text>
</comment>